<organism evidence="1 2">
    <name type="scientific">Golovinomyces cichoracearum</name>
    <dbReference type="NCBI Taxonomy" id="62708"/>
    <lineage>
        <taxon>Eukaryota</taxon>
        <taxon>Fungi</taxon>
        <taxon>Dikarya</taxon>
        <taxon>Ascomycota</taxon>
        <taxon>Pezizomycotina</taxon>
        <taxon>Leotiomycetes</taxon>
        <taxon>Erysiphales</taxon>
        <taxon>Erysiphaceae</taxon>
        <taxon>Golovinomyces</taxon>
    </lineage>
</organism>
<dbReference type="AlphaFoldDB" id="A0A420IH75"/>
<comment type="caution">
    <text evidence="1">The sequence shown here is derived from an EMBL/GenBank/DDBJ whole genome shotgun (WGS) entry which is preliminary data.</text>
</comment>
<evidence type="ECO:0000313" key="1">
    <source>
        <dbReference type="EMBL" id="RKF73867.1"/>
    </source>
</evidence>
<evidence type="ECO:0000313" key="2">
    <source>
        <dbReference type="Proteomes" id="UP000285326"/>
    </source>
</evidence>
<dbReference type="Proteomes" id="UP000285326">
    <property type="component" value="Unassembled WGS sequence"/>
</dbReference>
<accession>A0A420IH75</accession>
<protein>
    <submittedName>
        <fullName evidence="1">Uncharacterized protein</fullName>
    </submittedName>
</protein>
<name>A0A420IH75_9PEZI</name>
<dbReference type="EMBL" id="MCBS01024236">
    <property type="protein sequence ID" value="RKF73867.1"/>
    <property type="molecule type" value="Genomic_DNA"/>
</dbReference>
<proteinExistence type="predicted"/>
<sequence length="68" mass="7919">MTLDDDANDDSVQDSDEKVVQLWHVETLAVTLHNADHLRSLYLDKAFPQISFDDDQSDEKEEVIDKWQ</sequence>
<gene>
    <name evidence="1" type="ORF">GcM1_242102</name>
</gene>
<reference evidence="1 2" key="1">
    <citation type="journal article" date="2018" name="BMC Genomics">
        <title>Comparative genome analyses reveal sequence features reflecting distinct modes of host-adaptation between dicot and monocot powdery mildew.</title>
        <authorList>
            <person name="Wu Y."/>
            <person name="Ma X."/>
            <person name="Pan Z."/>
            <person name="Kale S.D."/>
            <person name="Song Y."/>
            <person name="King H."/>
            <person name="Zhang Q."/>
            <person name="Presley C."/>
            <person name="Deng X."/>
            <person name="Wei C.I."/>
            <person name="Xiao S."/>
        </authorList>
    </citation>
    <scope>NUCLEOTIDE SEQUENCE [LARGE SCALE GENOMIC DNA]</scope>
    <source>
        <strain evidence="1">UMSG1</strain>
    </source>
</reference>